<comment type="caution">
    <text evidence="1">The sequence shown here is derived from an EMBL/GenBank/DDBJ whole genome shotgun (WGS) entry which is preliminary data.</text>
</comment>
<gene>
    <name evidence="1" type="ORF">DSM106972_093470</name>
</gene>
<dbReference type="SUPFAM" id="SSF52540">
    <property type="entry name" value="P-loop containing nucleoside triphosphate hydrolases"/>
    <property type="match status" value="1"/>
</dbReference>
<sequence length="1430" mass="160963">MTGFIPPRNRDASDTIRGYVYQVDLTIERWLNLQPDEYLQLECGEDIDLISRSLVGDEQRLLEQVKNYTNSITLWSSVAAIANFVEHRHNNSGSNLRFLYTTTASVTLERPSPPMLKRNEGIFIWEQIRQGSLQAISQDDALTGIRNILSRDKKPDNLPDTTWNVFRNFITTSSDDDLLDLINKFQWSTEALSAQSLSPRILEIIIQQQYATNDIEAEQLYQRLFLYVFKLLSQPSIKQLAIQDLIEQLSLPTLSENDHKLLNRLCNLESQVSSLKPRVSSLEQGLIQLQNVILPVSNQLQQELQQQGIDVAISYIFQPPDLSIPPMVEQLSRRVETVTTLARVYDSFTWLAIYGISGSGKTHLAVLLVQYIGTCCAWIKLRDLNIEKAVQELDKSLKLLTNLPPQSNRYNWYCHICQSLGNGALLVLDDLPELLGSDELSERLVQLARACNLYGVKLLSTSPYQLPFTLQELLEGQILYSTETPPFNDNEAAEILQAYGAPASVIQADTRFINILLAKQHPQLIVAIARYLRQHNWQTTGDIEERLFRGDYRSALNSQTVKRVLDSIEDENARDLLYRLCLTVGSFSQKDVQAVASVDPPIQRAIERLYTLVGLWVQCDVNERLLVSPLVKPLGSSNLLPETQKSCHQVLAELIISKHNLNSIDIENVIIHFLGAEDFNRAGLMLVSALDKLSKVDNAVYYGNLLSYWGSLPLPKEMNLSFRIILRGFQITARNKHNKPISYLTQDLDALLEEANEDDAIGVVTACMKVYPVFDQDDPIRANRYLRTVLQFLPSARILGNELVLPDSASLGFAIWTTAQGINTTEKLQDWINTVEQLTVEQRNFAFTHEVAELGCLIVSEDLWLKESEKPREEQNWPEVFVAYVDFAERAYRLDLELLWACAIWSKIIILAEYQHNISAAISVAEIALRLASSEPRVQFLIKGCIGQQLVNANRNNEAITWLSQALSENTNAYPIARIKALLSMSRATGEQDSPLAVEFARQAVVLAENTNNIDNTTLVKVLSEQAIAQGFSGEISAVFLSLDKAMKHLLACKSDTDNWKIIFTVFSHVTGYFTSIARTGSPPSVTRNGEPYATPRRGMFFHLNPEIVTYYRRNLECTTLANLAIFAQAIGNNERAAVWSLKGIDDARATNQQGVLATLCFDAIPYLLDENCFAEVLDIAIDAGLFFTASVHQLQTGQLPRNFEIDAEAILGDKPSELWLKAEQNTVLIGLLPTVFRIATVALHDSQFAKTQATEVAAICRQISTTSTDSYLWVTAAELLEQIYSQEASHDGILRYSRTFDSKNYAVLKVIGYLVATLQNDTPLSGAALEHSVIAPFVYNQPATLTTIYRQVILPFFVKYWKNKFESMPLSFHSTQEINQIFNNIETIPEAERLQMILVAVALSLNVQMPRNTTKWIIESSPGLVNFFG</sequence>
<dbReference type="EMBL" id="RSCL01000048">
    <property type="protein sequence ID" value="RUS94452.1"/>
    <property type="molecule type" value="Genomic_DNA"/>
</dbReference>
<dbReference type="OrthoDB" id="517095at2"/>
<evidence type="ECO:0000313" key="2">
    <source>
        <dbReference type="Proteomes" id="UP000271624"/>
    </source>
</evidence>
<reference evidence="1" key="2">
    <citation type="journal article" date="2019" name="Genome Biol. Evol.">
        <title>Day and night: Metabolic profiles and evolutionary relationships of six axenic non-marine cyanobacteria.</title>
        <authorList>
            <person name="Will S.E."/>
            <person name="Henke P."/>
            <person name="Boedeker C."/>
            <person name="Huang S."/>
            <person name="Brinkmann H."/>
            <person name="Rohde M."/>
            <person name="Jarek M."/>
            <person name="Friedl T."/>
            <person name="Seufert S."/>
            <person name="Schumacher M."/>
            <person name="Overmann J."/>
            <person name="Neumann-Schaal M."/>
            <person name="Petersen J."/>
        </authorList>
    </citation>
    <scope>NUCLEOTIDE SEQUENCE [LARGE SCALE GENOMIC DNA]</scope>
    <source>
        <strain evidence="1">PCC 7102</strain>
    </source>
</reference>
<name>A0A3S1BT71_9CYAN</name>
<dbReference type="RefSeq" id="WP_127087276.1">
    <property type="nucleotide sequence ID" value="NZ_RSCL01000048.1"/>
</dbReference>
<dbReference type="InterPro" id="IPR027417">
    <property type="entry name" value="P-loop_NTPase"/>
</dbReference>
<accession>A0A3S1BT71</accession>
<dbReference type="Gene3D" id="3.40.50.300">
    <property type="entry name" value="P-loop containing nucleotide triphosphate hydrolases"/>
    <property type="match status" value="1"/>
</dbReference>
<protein>
    <submittedName>
        <fullName evidence="1">Uncharacterized protein</fullName>
    </submittedName>
</protein>
<keyword evidence="2" id="KW-1185">Reference proteome</keyword>
<evidence type="ECO:0000313" key="1">
    <source>
        <dbReference type="EMBL" id="RUS94452.1"/>
    </source>
</evidence>
<proteinExistence type="predicted"/>
<organism evidence="1 2">
    <name type="scientific">Dulcicalothrix desertica PCC 7102</name>
    <dbReference type="NCBI Taxonomy" id="232991"/>
    <lineage>
        <taxon>Bacteria</taxon>
        <taxon>Bacillati</taxon>
        <taxon>Cyanobacteriota</taxon>
        <taxon>Cyanophyceae</taxon>
        <taxon>Nostocales</taxon>
        <taxon>Calotrichaceae</taxon>
        <taxon>Dulcicalothrix</taxon>
    </lineage>
</organism>
<dbReference type="Proteomes" id="UP000271624">
    <property type="component" value="Unassembled WGS sequence"/>
</dbReference>
<reference evidence="1" key="1">
    <citation type="submission" date="2018-12" db="EMBL/GenBank/DDBJ databases">
        <authorList>
            <person name="Will S."/>
            <person name="Neumann-Schaal M."/>
            <person name="Henke P."/>
        </authorList>
    </citation>
    <scope>NUCLEOTIDE SEQUENCE</scope>
    <source>
        <strain evidence="1">PCC 7102</strain>
    </source>
</reference>